<feature type="domain" description="PhnB-like" evidence="1">
    <location>
        <begin position="4"/>
        <end position="135"/>
    </location>
</feature>
<dbReference type="RefSeq" id="WP_183589664.1">
    <property type="nucleotide sequence ID" value="NZ_JACHCA010000019.1"/>
</dbReference>
<dbReference type="InterPro" id="IPR028973">
    <property type="entry name" value="PhnB-like"/>
</dbReference>
<dbReference type="PANTHER" id="PTHR33990:SF1">
    <property type="entry name" value="PROTEIN YJDN"/>
    <property type="match status" value="1"/>
</dbReference>
<gene>
    <name evidence="2" type="ORF">HDF22_005221</name>
</gene>
<evidence type="ECO:0000313" key="3">
    <source>
        <dbReference type="Proteomes" id="UP000548326"/>
    </source>
</evidence>
<reference evidence="2 3" key="1">
    <citation type="submission" date="2020-08" db="EMBL/GenBank/DDBJ databases">
        <title>Genomic Encyclopedia of Type Strains, Phase IV (KMG-V): Genome sequencing to study the core and pangenomes of soil and plant-associated prokaryotes.</title>
        <authorList>
            <person name="Whitman W."/>
        </authorList>
    </citation>
    <scope>NUCLEOTIDE SEQUENCE [LARGE SCALE GENOMIC DNA]</scope>
    <source>
        <strain evidence="2 3">MP601</strain>
    </source>
</reference>
<dbReference type="CDD" id="cd06588">
    <property type="entry name" value="PhnB_like"/>
    <property type="match status" value="1"/>
</dbReference>
<evidence type="ECO:0000259" key="1">
    <source>
        <dbReference type="Pfam" id="PF06983"/>
    </source>
</evidence>
<sequence length="144" mass="16453">MISINPYLNFMGNTEEAMKFYQSIFGVEFATFQRFNESPGFERMPKQDQEKIMHASLPMGKHNNLMATDTLESMGQTLTAGNNFYICVNTESEAETDKLFNGLTAGGKIEMPLNKTFWGAYCGMCRDKFGIQWMINFDLKQPIK</sequence>
<dbReference type="Gene3D" id="3.10.180.10">
    <property type="entry name" value="2,3-Dihydroxybiphenyl 1,2-Dioxygenase, domain 1"/>
    <property type="match status" value="1"/>
</dbReference>
<dbReference type="SUPFAM" id="SSF54593">
    <property type="entry name" value="Glyoxalase/Bleomycin resistance protein/Dihydroxybiphenyl dioxygenase"/>
    <property type="match status" value="1"/>
</dbReference>
<accession>A0A841JJD4</accession>
<dbReference type="InterPro" id="IPR029068">
    <property type="entry name" value="Glyas_Bleomycin-R_OHBP_Dase"/>
</dbReference>
<organism evidence="2 3">
    <name type="scientific">Mucilaginibacter lappiensis</name>
    <dbReference type="NCBI Taxonomy" id="354630"/>
    <lineage>
        <taxon>Bacteria</taxon>
        <taxon>Pseudomonadati</taxon>
        <taxon>Bacteroidota</taxon>
        <taxon>Sphingobacteriia</taxon>
        <taxon>Sphingobacteriales</taxon>
        <taxon>Sphingobacteriaceae</taxon>
        <taxon>Mucilaginibacter</taxon>
    </lineage>
</organism>
<dbReference type="EMBL" id="JACHCA010000019">
    <property type="protein sequence ID" value="MBB6131070.1"/>
    <property type="molecule type" value="Genomic_DNA"/>
</dbReference>
<dbReference type="Proteomes" id="UP000548326">
    <property type="component" value="Unassembled WGS sequence"/>
</dbReference>
<dbReference type="AlphaFoldDB" id="A0A841JJD4"/>
<proteinExistence type="predicted"/>
<protein>
    <submittedName>
        <fullName evidence="2">PhnB protein</fullName>
    </submittedName>
</protein>
<comment type="caution">
    <text evidence="2">The sequence shown here is derived from an EMBL/GenBank/DDBJ whole genome shotgun (WGS) entry which is preliminary data.</text>
</comment>
<dbReference type="Pfam" id="PF06983">
    <property type="entry name" value="3-dmu-9_3-mt"/>
    <property type="match status" value="1"/>
</dbReference>
<evidence type="ECO:0000313" key="2">
    <source>
        <dbReference type="EMBL" id="MBB6131070.1"/>
    </source>
</evidence>
<dbReference type="PANTHER" id="PTHR33990">
    <property type="entry name" value="PROTEIN YJDN-RELATED"/>
    <property type="match status" value="1"/>
</dbReference>
<name>A0A841JJD4_9SPHI</name>